<protein>
    <submittedName>
        <fullName evidence="2">Na+-translocating ferredoxin:NAD+ oxidoreductase RnfA subunit</fullName>
    </submittedName>
</protein>
<reference evidence="2 3" key="1">
    <citation type="submission" date="2020-08" db="EMBL/GenBank/DDBJ databases">
        <title>Genomic Encyclopedia of Type Strains, Phase IV (KMG-IV): sequencing the most valuable type-strain genomes for metagenomic binning, comparative biology and taxonomic classification.</title>
        <authorList>
            <person name="Goeker M."/>
        </authorList>
    </citation>
    <scope>NUCLEOTIDE SEQUENCE [LARGE SCALE GENOMIC DNA]</scope>
    <source>
        <strain evidence="2 3">DSM 103462</strain>
    </source>
</reference>
<keyword evidence="1" id="KW-0472">Membrane</keyword>
<sequence>MLSLIIYYLLSASAVLFYGIGLNKSISHSDNFSSSSLTCVKSLFSATSTTAVSFLLVNWLLVPVQLTEIYPFIATLLFILFSTFIEIFIGIGIRQSPVDFSIPLLSVFLGLSEGNSLGAAVVISGLCIISFYFMVIIFHCVRQRVSFYTVEGGLKTYCVLLVCLAFIMIAICGFNVSWFNLYLDGGAK</sequence>
<organism evidence="2 3">
    <name type="scientific">Treponema ruminis</name>
    <dbReference type="NCBI Taxonomy" id="744515"/>
    <lineage>
        <taxon>Bacteria</taxon>
        <taxon>Pseudomonadati</taxon>
        <taxon>Spirochaetota</taxon>
        <taxon>Spirochaetia</taxon>
        <taxon>Spirochaetales</taxon>
        <taxon>Treponemataceae</taxon>
        <taxon>Treponema</taxon>
    </lineage>
</organism>
<dbReference type="AlphaFoldDB" id="A0A7W8LLM6"/>
<feature type="transmembrane region" description="Helical" evidence="1">
    <location>
        <begin position="5"/>
        <end position="22"/>
    </location>
</feature>
<dbReference type="Proteomes" id="UP000518887">
    <property type="component" value="Unassembled WGS sequence"/>
</dbReference>
<evidence type="ECO:0000256" key="1">
    <source>
        <dbReference type="SAM" id="Phobius"/>
    </source>
</evidence>
<evidence type="ECO:0000313" key="3">
    <source>
        <dbReference type="Proteomes" id="UP000518887"/>
    </source>
</evidence>
<feature type="transmembrane region" description="Helical" evidence="1">
    <location>
        <begin position="42"/>
        <end position="62"/>
    </location>
</feature>
<proteinExistence type="predicted"/>
<dbReference type="RefSeq" id="WP_184658047.1">
    <property type="nucleotide sequence ID" value="NZ_CP031518.1"/>
</dbReference>
<name>A0A7W8LLM6_9SPIR</name>
<comment type="caution">
    <text evidence="2">The sequence shown here is derived from an EMBL/GenBank/DDBJ whole genome shotgun (WGS) entry which is preliminary data.</text>
</comment>
<keyword evidence="3" id="KW-1185">Reference proteome</keyword>
<gene>
    <name evidence="2" type="ORF">HNP76_000958</name>
</gene>
<dbReference type="EMBL" id="JACHFQ010000003">
    <property type="protein sequence ID" value="MBB5225601.1"/>
    <property type="molecule type" value="Genomic_DNA"/>
</dbReference>
<feature type="transmembrane region" description="Helical" evidence="1">
    <location>
        <begin position="117"/>
        <end position="138"/>
    </location>
</feature>
<accession>A0A7W8LLM6</accession>
<keyword evidence="1" id="KW-1133">Transmembrane helix</keyword>
<feature type="transmembrane region" description="Helical" evidence="1">
    <location>
        <begin position="158"/>
        <end position="179"/>
    </location>
</feature>
<feature type="transmembrane region" description="Helical" evidence="1">
    <location>
        <begin position="69"/>
        <end position="93"/>
    </location>
</feature>
<evidence type="ECO:0000313" key="2">
    <source>
        <dbReference type="EMBL" id="MBB5225601.1"/>
    </source>
</evidence>
<keyword evidence="1" id="KW-0812">Transmembrane</keyword>